<dbReference type="Pfam" id="PF08240">
    <property type="entry name" value="ADH_N"/>
    <property type="match status" value="1"/>
</dbReference>
<dbReference type="Proteomes" id="UP001216595">
    <property type="component" value="Unassembled WGS sequence"/>
</dbReference>
<dbReference type="PROSITE" id="PS01162">
    <property type="entry name" value="QOR_ZETA_CRYSTAL"/>
    <property type="match status" value="1"/>
</dbReference>
<dbReference type="InterPro" id="IPR013154">
    <property type="entry name" value="ADH-like_N"/>
</dbReference>
<keyword evidence="1" id="KW-0521">NADP</keyword>
<dbReference type="InterPro" id="IPR011032">
    <property type="entry name" value="GroES-like_sf"/>
</dbReference>
<dbReference type="SMART" id="SM00829">
    <property type="entry name" value="PKS_ER"/>
    <property type="match status" value="1"/>
</dbReference>
<gene>
    <name evidence="4" type="ORF">PQU94_07995</name>
</gene>
<dbReference type="SUPFAM" id="SSF51735">
    <property type="entry name" value="NAD(P)-binding Rossmann-fold domains"/>
    <property type="match status" value="1"/>
</dbReference>
<sequence length="332" mass="34827">MRAFEISAIGDANLLTTTERPIPKPREGQLLVRNAASGINFLDVMIRGGLWPDAPPPTFPYVPGVEGAGVVEDVGTGQTAFRNGDRVAWMGPLSGGGYAEYSLVDHAHVYALPDGIDIAVAAGIPMNYLTAWSLLHDLAQVKEDDFVLVHAAAGGVGLALIQLARCAGVHTIGVASAGKLGVVLTNGATAAIDKADRAGLLAEVRRLAGNKGVRASFNPIGGETLAQDLDLLSPYGIAVAYGLLEGLPGSSLAAALFRNFGRNVGVRVSDVYRFAHGRPIEAKAAMQQIFSLAALGRISPVIQTTRPDGLVSVHRKLQAGETNGKFIIDWQH</sequence>
<proteinExistence type="predicted"/>
<dbReference type="PANTHER" id="PTHR48106">
    <property type="entry name" value="QUINONE OXIDOREDUCTASE PIG3-RELATED"/>
    <property type="match status" value="1"/>
</dbReference>
<reference evidence="4 5" key="1">
    <citation type="submission" date="2023-01" db="EMBL/GenBank/DDBJ databases">
        <title>Novel species of the genus Asticcacaulis isolated from rivers.</title>
        <authorList>
            <person name="Lu H."/>
        </authorList>
    </citation>
    <scope>NUCLEOTIDE SEQUENCE [LARGE SCALE GENOMIC DNA]</scope>
    <source>
        <strain evidence="4 5">DXS10W</strain>
    </source>
</reference>
<dbReference type="InterPro" id="IPR002364">
    <property type="entry name" value="Quin_OxRdtase/zeta-crystal_CS"/>
</dbReference>
<dbReference type="Gene3D" id="3.90.180.10">
    <property type="entry name" value="Medium-chain alcohol dehydrogenases, catalytic domain"/>
    <property type="match status" value="1"/>
</dbReference>
<dbReference type="InterPro" id="IPR020843">
    <property type="entry name" value="ER"/>
</dbReference>
<evidence type="ECO:0000256" key="1">
    <source>
        <dbReference type="ARBA" id="ARBA00022857"/>
    </source>
</evidence>
<dbReference type="RefSeq" id="WP_272740939.1">
    <property type="nucleotide sequence ID" value="NZ_JAQQKW010000004.1"/>
</dbReference>
<comment type="caution">
    <text evidence="4">The sequence shown here is derived from an EMBL/GenBank/DDBJ whole genome shotgun (WGS) entry which is preliminary data.</text>
</comment>
<evidence type="ECO:0000313" key="5">
    <source>
        <dbReference type="Proteomes" id="UP001216595"/>
    </source>
</evidence>
<evidence type="ECO:0000313" key="4">
    <source>
        <dbReference type="EMBL" id="MDC7694221.1"/>
    </source>
</evidence>
<feature type="domain" description="Enoyl reductase (ER)" evidence="3">
    <location>
        <begin position="10"/>
        <end position="328"/>
    </location>
</feature>
<dbReference type="SUPFAM" id="SSF50129">
    <property type="entry name" value="GroES-like"/>
    <property type="match status" value="1"/>
</dbReference>
<name>A0ABT5IDG6_9CAUL</name>
<dbReference type="EMBL" id="JAQQKW010000004">
    <property type="protein sequence ID" value="MDC7694221.1"/>
    <property type="molecule type" value="Genomic_DNA"/>
</dbReference>
<keyword evidence="5" id="KW-1185">Reference proteome</keyword>
<protein>
    <submittedName>
        <fullName evidence="4">Zinc-binding dehydrogenase</fullName>
    </submittedName>
</protein>
<evidence type="ECO:0000256" key="2">
    <source>
        <dbReference type="ARBA" id="ARBA00023002"/>
    </source>
</evidence>
<evidence type="ECO:0000259" key="3">
    <source>
        <dbReference type="SMART" id="SM00829"/>
    </source>
</evidence>
<dbReference type="Pfam" id="PF00107">
    <property type="entry name" value="ADH_zinc_N"/>
    <property type="match status" value="1"/>
</dbReference>
<organism evidence="4 5">
    <name type="scientific">Asticcacaulis currens</name>
    <dbReference type="NCBI Taxonomy" id="2984210"/>
    <lineage>
        <taxon>Bacteria</taxon>
        <taxon>Pseudomonadati</taxon>
        <taxon>Pseudomonadota</taxon>
        <taxon>Alphaproteobacteria</taxon>
        <taxon>Caulobacterales</taxon>
        <taxon>Caulobacteraceae</taxon>
        <taxon>Asticcacaulis</taxon>
    </lineage>
</organism>
<dbReference type="Gene3D" id="3.40.50.720">
    <property type="entry name" value="NAD(P)-binding Rossmann-like Domain"/>
    <property type="match status" value="1"/>
</dbReference>
<accession>A0ABT5IDG6</accession>
<dbReference type="InterPro" id="IPR036291">
    <property type="entry name" value="NAD(P)-bd_dom_sf"/>
</dbReference>
<dbReference type="InterPro" id="IPR013149">
    <property type="entry name" value="ADH-like_C"/>
</dbReference>
<keyword evidence="2" id="KW-0560">Oxidoreductase</keyword>